<dbReference type="OrthoDB" id="9790407at2"/>
<dbReference type="PATRIC" id="fig|36849.3.peg.2590"/>
<sequence>MKKLILISGTMGAGKSTVSSELKNILPCNVFLDGDWCWDMQPFTVTEETKEMVHDNIAHILNNFIKCSEYENIIFCWVMHEQSIIDEVLSRLDTSGTSVKVFSLIVNEKALTDRLFEDVKKGIRTEDIIKRSIERIPLYQNLDTIKIDASNISAKEAAQLIKDKLK</sequence>
<comment type="caution">
    <text evidence="1">The sequence shown here is derived from an EMBL/GenBank/DDBJ whole genome shotgun (WGS) entry which is preliminary data.</text>
</comment>
<keyword evidence="1" id="KW-0808">Transferase</keyword>
<dbReference type="Gene3D" id="3.40.50.300">
    <property type="entry name" value="P-loop containing nucleotide triphosphate hydrolases"/>
    <property type="match status" value="1"/>
</dbReference>
<dbReference type="Pfam" id="PF13238">
    <property type="entry name" value="AAA_18"/>
    <property type="match status" value="1"/>
</dbReference>
<organism evidence="1 2">
    <name type="scientific">Oxobacter pfennigii</name>
    <dbReference type="NCBI Taxonomy" id="36849"/>
    <lineage>
        <taxon>Bacteria</taxon>
        <taxon>Bacillati</taxon>
        <taxon>Bacillota</taxon>
        <taxon>Clostridia</taxon>
        <taxon>Eubacteriales</taxon>
        <taxon>Clostridiaceae</taxon>
        <taxon>Oxobacter</taxon>
    </lineage>
</organism>
<keyword evidence="2" id="KW-1185">Reference proteome</keyword>
<evidence type="ECO:0000313" key="2">
    <source>
        <dbReference type="Proteomes" id="UP000050326"/>
    </source>
</evidence>
<dbReference type="AlphaFoldDB" id="A0A0N8NTA5"/>
<keyword evidence="1" id="KW-0418">Kinase</keyword>
<dbReference type="RefSeq" id="WP_054875470.1">
    <property type="nucleotide sequence ID" value="NZ_LKET01000032.1"/>
</dbReference>
<dbReference type="GO" id="GO:0004765">
    <property type="term" value="F:shikimate kinase activity"/>
    <property type="evidence" value="ECO:0007669"/>
    <property type="project" value="UniProtKB-EC"/>
</dbReference>
<dbReference type="EC" id="2.7.1.71" evidence="1"/>
<dbReference type="InterPro" id="IPR027417">
    <property type="entry name" value="P-loop_NTPase"/>
</dbReference>
<dbReference type="SUPFAM" id="SSF52540">
    <property type="entry name" value="P-loop containing nucleoside triphosphate hydrolases"/>
    <property type="match status" value="1"/>
</dbReference>
<dbReference type="Proteomes" id="UP000050326">
    <property type="component" value="Unassembled WGS sequence"/>
</dbReference>
<reference evidence="1 2" key="1">
    <citation type="submission" date="2015-09" db="EMBL/GenBank/DDBJ databases">
        <title>Genome sequence of Oxobacter pfennigii DSM 3222.</title>
        <authorList>
            <person name="Poehlein A."/>
            <person name="Bengelsdorf F.R."/>
            <person name="Schiel-Bengelsdorf B."/>
            <person name="Duerre P."/>
            <person name="Daniel R."/>
        </authorList>
    </citation>
    <scope>NUCLEOTIDE SEQUENCE [LARGE SCALE GENOMIC DNA]</scope>
    <source>
        <strain evidence="1 2">DSM 3222</strain>
    </source>
</reference>
<dbReference type="STRING" id="36849.OXPF_24560"/>
<name>A0A0N8NTA5_9CLOT</name>
<protein>
    <submittedName>
        <fullName evidence="1">Shikimate kinase</fullName>
        <ecNumber evidence="1">2.7.1.71</ecNumber>
    </submittedName>
</protein>
<proteinExistence type="predicted"/>
<gene>
    <name evidence="1" type="primary">aroK_3</name>
    <name evidence="1" type="ORF">OXPF_24560</name>
</gene>
<accession>A0A0N8NTA5</accession>
<evidence type="ECO:0000313" key="1">
    <source>
        <dbReference type="EMBL" id="KPU44288.1"/>
    </source>
</evidence>
<dbReference type="EMBL" id="LKET01000032">
    <property type="protein sequence ID" value="KPU44288.1"/>
    <property type="molecule type" value="Genomic_DNA"/>
</dbReference>